<dbReference type="GO" id="GO:0070967">
    <property type="term" value="F:coenzyme F420 binding"/>
    <property type="evidence" value="ECO:0007669"/>
    <property type="project" value="TreeGrafter"/>
</dbReference>
<evidence type="ECO:0000313" key="4">
    <source>
        <dbReference type="Proteomes" id="UP000479241"/>
    </source>
</evidence>
<dbReference type="InterPro" id="IPR012349">
    <property type="entry name" value="Split_barrel_FMN-bd"/>
</dbReference>
<dbReference type="PANTHER" id="PTHR39428:SF1">
    <property type="entry name" value="F420H(2)-DEPENDENT QUINONE REDUCTASE RV1261C"/>
    <property type="match status" value="1"/>
</dbReference>
<accession>A0A6L9W524</accession>
<organism evidence="3 4">
    <name type="scientific">Blastococcus saxobsidens</name>
    <dbReference type="NCBI Taxonomy" id="138336"/>
    <lineage>
        <taxon>Bacteria</taxon>
        <taxon>Bacillati</taxon>
        <taxon>Actinomycetota</taxon>
        <taxon>Actinomycetes</taxon>
        <taxon>Geodermatophilales</taxon>
        <taxon>Geodermatophilaceae</taxon>
        <taxon>Blastococcus</taxon>
    </lineage>
</organism>
<dbReference type="Pfam" id="PF04075">
    <property type="entry name" value="F420H2_quin_red"/>
    <property type="match status" value="1"/>
</dbReference>
<dbReference type="GO" id="GO:0005886">
    <property type="term" value="C:plasma membrane"/>
    <property type="evidence" value="ECO:0007669"/>
    <property type="project" value="TreeGrafter"/>
</dbReference>
<comment type="caution">
    <text evidence="3">The sequence shown here is derived from an EMBL/GenBank/DDBJ whole genome shotgun (WGS) entry which is preliminary data.</text>
</comment>
<dbReference type="SUPFAM" id="SSF50475">
    <property type="entry name" value="FMN-binding split barrel"/>
    <property type="match status" value="1"/>
</dbReference>
<dbReference type="EMBL" id="JAAGWG010000016">
    <property type="protein sequence ID" value="NEK86484.1"/>
    <property type="molecule type" value="Genomic_DNA"/>
</dbReference>
<evidence type="ECO:0000256" key="2">
    <source>
        <dbReference type="ARBA" id="ARBA00049106"/>
    </source>
</evidence>
<protein>
    <submittedName>
        <fullName evidence="3">Nitroreductase family deazaflavin-dependent oxidoreductase</fullName>
    </submittedName>
</protein>
<dbReference type="GO" id="GO:0016491">
    <property type="term" value="F:oxidoreductase activity"/>
    <property type="evidence" value="ECO:0007669"/>
    <property type="project" value="InterPro"/>
</dbReference>
<evidence type="ECO:0000256" key="1">
    <source>
        <dbReference type="ARBA" id="ARBA00008710"/>
    </source>
</evidence>
<dbReference type="Gene3D" id="2.30.110.10">
    <property type="entry name" value="Electron Transport, Fmn-binding Protein, Chain A"/>
    <property type="match status" value="1"/>
</dbReference>
<gene>
    <name evidence="3" type="ORF">GCU60_12080</name>
</gene>
<dbReference type="RefSeq" id="WP_163205510.1">
    <property type="nucleotide sequence ID" value="NZ_JAAGWG010000016.1"/>
</dbReference>
<dbReference type="NCBIfam" id="TIGR00026">
    <property type="entry name" value="hi_GC_TIGR00026"/>
    <property type="match status" value="1"/>
</dbReference>
<dbReference type="PANTHER" id="PTHR39428">
    <property type="entry name" value="F420H(2)-DEPENDENT QUINONE REDUCTASE RV1261C"/>
    <property type="match status" value="1"/>
</dbReference>
<comment type="similarity">
    <text evidence="1">Belongs to the F420H(2)-dependent quinone reductase family.</text>
</comment>
<comment type="catalytic activity">
    <reaction evidence="2">
        <text>oxidized coenzyme F420-(gamma-L-Glu)(n) + a quinol + H(+) = reduced coenzyme F420-(gamma-L-Glu)(n) + a quinone</text>
        <dbReference type="Rhea" id="RHEA:39663"/>
        <dbReference type="Rhea" id="RHEA-COMP:12939"/>
        <dbReference type="Rhea" id="RHEA-COMP:14378"/>
        <dbReference type="ChEBI" id="CHEBI:15378"/>
        <dbReference type="ChEBI" id="CHEBI:24646"/>
        <dbReference type="ChEBI" id="CHEBI:132124"/>
        <dbReference type="ChEBI" id="CHEBI:133980"/>
        <dbReference type="ChEBI" id="CHEBI:139511"/>
    </reaction>
</comment>
<reference evidence="3 4" key="1">
    <citation type="submission" date="2019-12" db="EMBL/GenBank/DDBJ databases">
        <title>the WGS of Blastococcus saxobsidens 67B17.</title>
        <authorList>
            <person name="Jiang Z."/>
        </authorList>
    </citation>
    <scope>NUCLEOTIDE SEQUENCE [LARGE SCALE GENOMIC DNA]</scope>
    <source>
        <strain evidence="3 4">67B17</strain>
    </source>
</reference>
<dbReference type="Proteomes" id="UP000479241">
    <property type="component" value="Unassembled WGS sequence"/>
</dbReference>
<proteinExistence type="inferred from homology"/>
<dbReference type="InterPro" id="IPR004378">
    <property type="entry name" value="F420H2_quin_Rdtase"/>
</dbReference>
<dbReference type="AlphaFoldDB" id="A0A6L9W524"/>
<evidence type="ECO:0000313" key="3">
    <source>
        <dbReference type="EMBL" id="NEK86484.1"/>
    </source>
</evidence>
<name>A0A6L9W524_9ACTN</name>
<sequence>MSSYNDTIIAEFRANGGRVDSAGFGTHLVLLHTLGARTGQPRVNPAMSLRDGDAWLVVASAAGAEKDPAWAVNLRAHPHTEIEVATLRGEVGTVPVTATELDGEEYEAAFARFVRRSSAFEAYQQRAGARRLPVFRLAPRRTP</sequence>